<dbReference type="AlphaFoldDB" id="A0A0E0L5N1"/>
<dbReference type="Gramene" id="OPUNC05G23110.1">
    <property type="protein sequence ID" value="OPUNC05G23110.1"/>
    <property type="gene ID" value="OPUNC05G23110"/>
</dbReference>
<feature type="region of interest" description="Disordered" evidence="1">
    <location>
        <begin position="1"/>
        <end position="30"/>
    </location>
</feature>
<dbReference type="EnsemblPlants" id="OPUNC05G23110.1">
    <property type="protein sequence ID" value="OPUNC05G23110.1"/>
    <property type="gene ID" value="OPUNC05G23110"/>
</dbReference>
<evidence type="ECO:0000256" key="1">
    <source>
        <dbReference type="SAM" id="MobiDB-lite"/>
    </source>
</evidence>
<feature type="region of interest" description="Disordered" evidence="1">
    <location>
        <begin position="46"/>
        <end position="103"/>
    </location>
</feature>
<sequence>MPPPLEARDYIGLGASPATPASSSSCSSSPAEVGAHLALRLGLPGSESPARAEAVDAALTLGPAPPRGGAKRGGVREEEEEEKGLGEVAAGAPRAANSEITGTDRSEQIVAQAFIIWTANVWTKFAVARWR</sequence>
<accession>A0A0E0L5N1</accession>
<evidence type="ECO:0000313" key="2">
    <source>
        <dbReference type="EnsemblPlants" id="OPUNC05G23110.1"/>
    </source>
</evidence>
<feature type="compositionally biased region" description="Low complexity" evidence="1">
    <location>
        <begin position="15"/>
        <end position="30"/>
    </location>
</feature>
<dbReference type="Proteomes" id="UP000026962">
    <property type="component" value="Chromosome 5"/>
</dbReference>
<reference evidence="2" key="2">
    <citation type="submission" date="2018-05" db="EMBL/GenBank/DDBJ databases">
        <title>OpunRS2 (Oryza punctata Reference Sequence Version 2).</title>
        <authorList>
            <person name="Zhang J."/>
            <person name="Kudrna D."/>
            <person name="Lee S."/>
            <person name="Talag J."/>
            <person name="Welchert J."/>
            <person name="Wing R.A."/>
        </authorList>
    </citation>
    <scope>NUCLEOTIDE SEQUENCE [LARGE SCALE GENOMIC DNA]</scope>
</reference>
<protein>
    <submittedName>
        <fullName evidence="2">Uncharacterized protein</fullName>
    </submittedName>
</protein>
<reference evidence="2" key="1">
    <citation type="submission" date="2015-04" db="UniProtKB">
        <authorList>
            <consortium name="EnsemblPlants"/>
        </authorList>
    </citation>
    <scope>IDENTIFICATION</scope>
</reference>
<name>A0A0E0L5N1_ORYPU</name>
<proteinExistence type="predicted"/>
<organism evidence="2">
    <name type="scientific">Oryza punctata</name>
    <name type="common">Red rice</name>
    <dbReference type="NCBI Taxonomy" id="4537"/>
    <lineage>
        <taxon>Eukaryota</taxon>
        <taxon>Viridiplantae</taxon>
        <taxon>Streptophyta</taxon>
        <taxon>Embryophyta</taxon>
        <taxon>Tracheophyta</taxon>
        <taxon>Spermatophyta</taxon>
        <taxon>Magnoliopsida</taxon>
        <taxon>Liliopsida</taxon>
        <taxon>Poales</taxon>
        <taxon>Poaceae</taxon>
        <taxon>BOP clade</taxon>
        <taxon>Oryzoideae</taxon>
        <taxon>Oryzeae</taxon>
        <taxon>Oryzinae</taxon>
        <taxon>Oryza</taxon>
    </lineage>
</organism>
<keyword evidence="3" id="KW-1185">Reference proteome</keyword>
<evidence type="ECO:0000313" key="3">
    <source>
        <dbReference type="Proteomes" id="UP000026962"/>
    </source>
</evidence>